<comment type="caution">
    <text evidence="2">The sequence shown here is derived from an EMBL/GenBank/DDBJ whole genome shotgun (WGS) entry which is preliminary data.</text>
</comment>
<sequence>MKKLLIATFLLCASLQVNAQEKYMKNVAETEAVSKNVMQLFTKGDISESFDLITPYWPLPYNEIEALEEKTLKYVNIIEQRFGKSIGFLRVKRETIKDIAIRETYIIRHKFHAMRVIFTYYKSDEGWLINSFKWDDSFTDEFKED</sequence>
<evidence type="ECO:0000313" key="2">
    <source>
        <dbReference type="EMBL" id="EDP94281.1"/>
    </source>
</evidence>
<proteinExistence type="predicted"/>
<dbReference type="HOGENOM" id="CLU_146657_0_0_10"/>
<dbReference type="AlphaFoldDB" id="A9ED58"/>
<protein>
    <recommendedName>
        <fullName evidence="4">DUF4440 domain-containing protein</fullName>
    </recommendedName>
</protein>
<accession>A9ED58</accession>
<name>A9ED58_9FLAO</name>
<dbReference type="Proteomes" id="UP000002945">
    <property type="component" value="Unassembled WGS sequence"/>
</dbReference>
<evidence type="ECO:0008006" key="4">
    <source>
        <dbReference type="Google" id="ProtNLM"/>
    </source>
</evidence>
<feature type="signal peptide" evidence="1">
    <location>
        <begin position="1"/>
        <end position="19"/>
    </location>
</feature>
<dbReference type="eggNOG" id="ENOG5032WBR">
    <property type="taxonomic scope" value="Bacteria"/>
</dbReference>
<keyword evidence="1" id="KW-0732">Signal</keyword>
<keyword evidence="3" id="KW-1185">Reference proteome</keyword>
<dbReference type="RefSeq" id="WP_007093840.1">
    <property type="nucleotide sequence ID" value="NZ_CP142125.1"/>
</dbReference>
<gene>
    <name evidence="2" type="ORF">KAOT1_06357</name>
</gene>
<reference evidence="2 3" key="1">
    <citation type="journal article" date="2011" name="J. Bacteriol.">
        <title>Genome sequence of the algicidal bacterium Kordia algicida OT-1.</title>
        <authorList>
            <person name="Lee H.S."/>
            <person name="Kang S.G."/>
            <person name="Kwon K.K."/>
            <person name="Lee J.H."/>
            <person name="Kim S.J."/>
        </authorList>
    </citation>
    <scope>NUCLEOTIDE SEQUENCE [LARGE SCALE GENOMIC DNA]</scope>
    <source>
        <strain evidence="2 3">OT-1</strain>
    </source>
</reference>
<evidence type="ECO:0000256" key="1">
    <source>
        <dbReference type="SAM" id="SignalP"/>
    </source>
</evidence>
<dbReference type="OrthoDB" id="1367364at2"/>
<organism evidence="2 3">
    <name type="scientific">Kordia algicida OT-1</name>
    <dbReference type="NCBI Taxonomy" id="391587"/>
    <lineage>
        <taxon>Bacteria</taxon>
        <taxon>Pseudomonadati</taxon>
        <taxon>Bacteroidota</taxon>
        <taxon>Flavobacteriia</taxon>
        <taxon>Flavobacteriales</taxon>
        <taxon>Flavobacteriaceae</taxon>
        <taxon>Kordia</taxon>
    </lineage>
</organism>
<evidence type="ECO:0000313" key="3">
    <source>
        <dbReference type="Proteomes" id="UP000002945"/>
    </source>
</evidence>
<dbReference type="EMBL" id="ABIB01000021">
    <property type="protein sequence ID" value="EDP94281.1"/>
    <property type="molecule type" value="Genomic_DNA"/>
</dbReference>
<dbReference type="STRING" id="391587.KAOT1_06357"/>
<feature type="chain" id="PRO_5002738312" description="DUF4440 domain-containing protein" evidence="1">
    <location>
        <begin position="20"/>
        <end position="145"/>
    </location>
</feature>